<dbReference type="AlphaFoldDB" id="A0A8H7RE68"/>
<sequence length="350" mass="39959">MSSLQKLQDAGLEPVTLVNGDPTIAVAVSSKKVNMEPWRYLRLPQNTNDQQQREDIESSESFFVSIPPSRSAVMDLVKKIIPSTPIPGVTVECFLSETEIHDLVSVYVPDDTVTPDDLSSWMSKDGTWDDEAFGYLKRIIVTPAVYLRLVEFLHFDIQSTGQKSHCVNTTFWPSQCYVLRDDLSNIQEYRLLVKSLMTTNCTVGYARKSNTKEPDTTKKKLVNLQIYKMKMKLLCEDVFVSYNTSANDPIAERDATTPPYTFEDCSGNTQDLITKITKSSRQIRLVVIYYAGLSTNPDDIRLFLSLSKSVREVMVDIGHKVEVYSRHDLLKNTRIINKFRSRRECVKRSR</sequence>
<protein>
    <submittedName>
        <fullName evidence="1">Uncharacterized protein</fullName>
    </submittedName>
</protein>
<gene>
    <name evidence="1" type="ORF">INT47_010425</name>
</gene>
<accession>A0A8H7RE68</accession>
<name>A0A8H7RE68_9FUNG</name>
<dbReference type="OrthoDB" id="2306559at2759"/>
<evidence type="ECO:0000313" key="2">
    <source>
        <dbReference type="Proteomes" id="UP000603453"/>
    </source>
</evidence>
<organism evidence="1 2">
    <name type="scientific">Mucor saturninus</name>
    <dbReference type="NCBI Taxonomy" id="64648"/>
    <lineage>
        <taxon>Eukaryota</taxon>
        <taxon>Fungi</taxon>
        <taxon>Fungi incertae sedis</taxon>
        <taxon>Mucoromycota</taxon>
        <taxon>Mucoromycotina</taxon>
        <taxon>Mucoromycetes</taxon>
        <taxon>Mucorales</taxon>
        <taxon>Mucorineae</taxon>
        <taxon>Mucoraceae</taxon>
        <taxon>Mucor</taxon>
    </lineage>
</organism>
<dbReference type="EMBL" id="JAEPRD010000021">
    <property type="protein sequence ID" value="KAG2208063.1"/>
    <property type="molecule type" value="Genomic_DNA"/>
</dbReference>
<comment type="caution">
    <text evidence="1">The sequence shown here is derived from an EMBL/GenBank/DDBJ whole genome shotgun (WGS) entry which is preliminary data.</text>
</comment>
<reference evidence="1" key="1">
    <citation type="submission" date="2020-12" db="EMBL/GenBank/DDBJ databases">
        <title>Metabolic potential, ecology and presence of endohyphal bacteria is reflected in genomic diversity of Mucoromycotina.</title>
        <authorList>
            <person name="Muszewska A."/>
            <person name="Okrasinska A."/>
            <person name="Steczkiewicz K."/>
            <person name="Drgas O."/>
            <person name="Orlowska M."/>
            <person name="Perlinska-Lenart U."/>
            <person name="Aleksandrzak-Piekarczyk T."/>
            <person name="Szatraj K."/>
            <person name="Zielenkiewicz U."/>
            <person name="Pilsyk S."/>
            <person name="Malc E."/>
            <person name="Mieczkowski P."/>
            <person name="Kruszewska J.S."/>
            <person name="Biernat P."/>
            <person name="Pawlowska J."/>
        </authorList>
    </citation>
    <scope>NUCLEOTIDE SEQUENCE</scope>
    <source>
        <strain evidence="1">WA0000017839</strain>
    </source>
</reference>
<evidence type="ECO:0000313" key="1">
    <source>
        <dbReference type="EMBL" id="KAG2208063.1"/>
    </source>
</evidence>
<dbReference type="Proteomes" id="UP000603453">
    <property type="component" value="Unassembled WGS sequence"/>
</dbReference>
<proteinExistence type="predicted"/>
<keyword evidence="2" id="KW-1185">Reference proteome</keyword>